<evidence type="ECO:0000313" key="2">
    <source>
        <dbReference type="Proteomes" id="UP000001485"/>
    </source>
</evidence>
<organism evidence="1 2">
    <name type="scientific">Edwardsiella ictaluri (strain 93-146)</name>
    <dbReference type="NCBI Taxonomy" id="634503"/>
    <lineage>
        <taxon>Bacteria</taxon>
        <taxon>Pseudomonadati</taxon>
        <taxon>Pseudomonadota</taxon>
        <taxon>Gammaproteobacteria</taxon>
        <taxon>Enterobacterales</taxon>
        <taxon>Hafniaceae</taxon>
        <taxon>Edwardsiella</taxon>
    </lineage>
</organism>
<protein>
    <submittedName>
        <fullName evidence="1">Uncharacterized protein</fullName>
    </submittedName>
</protein>
<name>C5BFL9_EDWI9</name>
<evidence type="ECO:0000313" key="1">
    <source>
        <dbReference type="EMBL" id="ACR68982.1"/>
    </source>
</evidence>
<gene>
    <name evidence="1" type="ordered locus">NT01EI_1805</name>
</gene>
<dbReference type="AlphaFoldDB" id="C5BFL9"/>
<dbReference type="HOGENOM" id="CLU_2632467_0_0_6"/>
<reference evidence="1 2" key="2">
    <citation type="journal article" date="2012" name="J. Bacteriol.">
        <title>Genome Sequence of Edwardsiella ictaluri 93-146, a Strain Associated with a Natural Channel Catfish Outbreak of Enteric Septicemia of Catfish.</title>
        <authorList>
            <person name="Williams M.L."/>
            <person name="Gillaspy A.F."/>
            <person name="Dyer D.W."/>
            <person name="Thune R.L."/>
            <person name="Waldbieser G.C."/>
            <person name="Schuster S.C."/>
            <person name="Gipson J."/>
            <person name="Zaitshik J."/>
            <person name="Landry C."/>
            <person name="Banes M.M."/>
            <person name="Lawrence M.L."/>
        </authorList>
    </citation>
    <scope>NUCLEOTIDE SEQUENCE [LARGE SCALE GENOMIC DNA]</scope>
    <source>
        <strain evidence="1 2">93-146</strain>
    </source>
</reference>
<proteinExistence type="predicted"/>
<dbReference type="KEGG" id="eic:NT01EI_1805"/>
<sequence>MHHPHAITITRAILRLRGGTIGRIRRANAQRQGRSKKECRHFYALRIPLYQFMFGNFAVCLEINLAEKSSSTYIQCK</sequence>
<dbReference type="EMBL" id="CP001600">
    <property type="protein sequence ID" value="ACR68982.1"/>
    <property type="molecule type" value="Genomic_DNA"/>
</dbReference>
<dbReference type="Proteomes" id="UP000001485">
    <property type="component" value="Chromosome"/>
</dbReference>
<accession>C5BFL9</accession>
<reference evidence="2" key="1">
    <citation type="submission" date="2009-03" db="EMBL/GenBank/DDBJ databases">
        <title>Complete genome sequence of Edwardsiella ictaluri 93-146.</title>
        <authorList>
            <person name="Williams M.L."/>
            <person name="Gillaspy A.F."/>
            <person name="Dyer D.W."/>
            <person name="Thune R.L."/>
            <person name="Waldbieser G.C."/>
            <person name="Schuster S.C."/>
            <person name="Gipson J."/>
            <person name="Zaitshik J."/>
            <person name="Landry C."/>
            <person name="Lawrence M.L."/>
        </authorList>
    </citation>
    <scope>NUCLEOTIDE SEQUENCE [LARGE SCALE GENOMIC DNA]</scope>
    <source>
        <strain evidence="2">93-146</strain>
    </source>
</reference>